<dbReference type="FunCoup" id="H2YVE0">
    <property type="interactions" value="120"/>
</dbReference>
<sequence length="745" mass="82569">MEAVLASSPVWYQSRACDSSGNGFFAFASRSLVYLLDIRGTAPQHYGILSGHEERVVTCSFGVKGSAGEVYLISGADDGLVKCWDIHTQRVANEHKVHGMNKVVCVHCSPASNKLVVSGDDKGFIVVWNVETDATQRLMPDGGIHQVMSCLTCSPHYPHLVAVGYKSGAASVIDIRKNGNVIRKLRGHGNEIHSLVWSAFPTEDIYPSNQDTNGQITNEKENFQSIIVTSSKDRTIRLWSLSRGKCLRIIKLPTKPSKGLLIYLKIDNTSRLFVALHWPKDSASRFLSSSYNGDVILWDIMASDKEHFTVLSHGATELGHTRIVFNIASGLDPSSTIITTSMDRTIKHWSLDAPESPPTWSLPTLGGFVYSIAISPIDPSVIALGIGDGVIRIWRTTNPRNPFDISVMWQGIKEKVMSLAWHPTREGLLAFGTEDGKVGVVDVLSQQTPLISDTYHMKPVYAMSWGPKCYVRSTAVTPADSKICLFTCGGEGVVLMHPAIKMNKEGVNVDDIITATNDVTNLPRVNRTEIAWRRDNDVVAIGNDDGSFDVFRAPYLEIIARVKVHSKIINCLAWQLHGADGEAQEWIASGSNSSIIYVNDMKPILDQVVAAEEQSPARTVPVITEPFRTLSGHNGRITDLSWSPHDPRLLVSASYDGTAQVWDVMNEDAIANYRGHDGRLLCVRWRMRMEEDGSGLIYSGADDYAVHVWRVEAQKERFPPKDKPMVGYTQKQSAQWKRKNKKKKM</sequence>
<dbReference type="SUPFAM" id="SSF50978">
    <property type="entry name" value="WD40 repeat-like"/>
    <property type="match status" value="1"/>
</dbReference>
<organism evidence="7 8">
    <name type="scientific">Ciona savignyi</name>
    <name type="common">Pacific transparent sea squirt</name>
    <dbReference type="NCBI Taxonomy" id="51511"/>
    <lineage>
        <taxon>Eukaryota</taxon>
        <taxon>Metazoa</taxon>
        <taxon>Chordata</taxon>
        <taxon>Tunicata</taxon>
        <taxon>Ascidiacea</taxon>
        <taxon>Phlebobranchia</taxon>
        <taxon>Cionidae</taxon>
        <taxon>Ciona</taxon>
    </lineage>
</organism>
<dbReference type="GO" id="GO:0005634">
    <property type="term" value="C:nucleus"/>
    <property type="evidence" value="ECO:0007669"/>
    <property type="project" value="TreeGrafter"/>
</dbReference>
<dbReference type="PROSITE" id="PS50082">
    <property type="entry name" value="WD_REPEATS_2"/>
    <property type="match status" value="3"/>
</dbReference>
<dbReference type="InterPro" id="IPR020472">
    <property type="entry name" value="WD40_PAC1"/>
</dbReference>
<dbReference type="Ensembl" id="ENSCSAVT00000009417.1">
    <property type="protein sequence ID" value="ENSCSAVP00000009300.1"/>
    <property type="gene ID" value="ENSCSAVG00000005485.1"/>
</dbReference>
<feature type="repeat" description="WD" evidence="3">
    <location>
        <begin position="630"/>
        <end position="672"/>
    </location>
</feature>
<dbReference type="OMA" id="HHETINA"/>
<feature type="compositionally biased region" description="Basic residues" evidence="4">
    <location>
        <begin position="736"/>
        <end position="745"/>
    </location>
</feature>
<evidence type="ECO:0000259" key="6">
    <source>
        <dbReference type="Pfam" id="PF23775"/>
    </source>
</evidence>
<evidence type="ECO:0000256" key="4">
    <source>
        <dbReference type="SAM" id="MobiDB-lite"/>
    </source>
</evidence>
<reference evidence="7" key="2">
    <citation type="submission" date="2025-08" db="UniProtKB">
        <authorList>
            <consortium name="Ensembl"/>
        </authorList>
    </citation>
    <scope>IDENTIFICATION</scope>
</reference>
<dbReference type="GeneTree" id="ENSGT00940000171305"/>
<dbReference type="InParanoid" id="H2YVE0"/>
<evidence type="ECO:0000313" key="7">
    <source>
        <dbReference type="Ensembl" id="ENSCSAVP00000009300.1"/>
    </source>
</evidence>
<protein>
    <submittedName>
        <fullName evidence="7">Uncharacterized protein</fullName>
    </submittedName>
</protein>
<dbReference type="InterPro" id="IPR001680">
    <property type="entry name" value="WD40_rpt"/>
</dbReference>
<name>H2YVE0_CIOSA</name>
<dbReference type="GO" id="GO:0000387">
    <property type="term" value="P:spliceosomal snRNP assembly"/>
    <property type="evidence" value="ECO:0007669"/>
    <property type="project" value="TreeGrafter"/>
</dbReference>
<keyword evidence="1 3" id="KW-0853">WD repeat</keyword>
<dbReference type="InterPro" id="IPR056424">
    <property type="entry name" value="Beta-prop_GEMI5_2nd"/>
</dbReference>
<dbReference type="Gene3D" id="2.130.10.10">
    <property type="entry name" value="YVTN repeat-like/Quinoprotein amine dehydrogenase"/>
    <property type="match status" value="2"/>
</dbReference>
<evidence type="ECO:0000256" key="2">
    <source>
        <dbReference type="ARBA" id="ARBA00022737"/>
    </source>
</evidence>
<dbReference type="eggNOG" id="ENOG502QPYZ">
    <property type="taxonomic scope" value="Eukaryota"/>
</dbReference>
<evidence type="ECO:0000256" key="1">
    <source>
        <dbReference type="ARBA" id="ARBA00022574"/>
    </source>
</evidence>
<feature type="repeat" description="WD" evidence="3">
    <location>
        <begin position="225"/>
        <end position="249"/>
    </location>
</feature>
<dbReference type="SMART" id="SM00320">
    <property type="entry name" value="WD40"/>
    <property type="match status" value="12"/>
</dbReference>
<feature type="domain" description="Gem-associated protein 5 second beta-propeller" evidence="6">
    <location>
        <begin position="376"/>
        <end position="682"/>
    </location>
</feature>
<reference evidence="7" key="3">
    <citation type="submission" date="2025-09" db="UniProtKB">
        <authorList>
            <consortium name="Ensembl"/>
        </authorList>
    </citation>
    <scope>IDENTIFICATION</scope>
</reference>
<evidence type="ECO:0000259" key="5">
    <source>
        <dbReference type="Pfam" id="PF23770"/>
    </source>
</evidence>
<dbReference type="PROSITE" id="PS50294">
    <property type="entry name" value="WD_REPEATS_REGION"/>
    <property type="match status" value="1"/>
</dbReference>
<dbReference type="PANTHER" id="PTHR46362:SF1">
    <property type="entry name" value="GEM-ASSOCIATED PROTEIN 5"/>
    <property type="match status" value="1"/>
</dbReference>
<evidence type="ECO:0000256" key="3">
    <source>
        <dbReference type="PROSITE-ProRule" id="PRU00221"/>
    </source>
</evidence>
<accession>H2YVE0</accession>
<dbReference type="InterPro" id="IPR015943">
    <property type="entry name" value="WD40/YVTN_repeat-like_dom_sf"/>
</dbReference>
<feature type="domain" description="Gem-associated protein 5 first beta-propeller" evidence="5">
    <location>
        <begin position="87"/>
        <end position="218"/>
    </location>
</feature>
<feature type="repeat" description="WD" evidence="3">
    <location>
        <begin position="49"/>
        <end position="94"/>
    </location>
</feature>
<dbReference type="Pfam" id="PF23770">
    <property type="entry name" value="Beta-prop_RIG_1st"/>
    <property type="match status" value="1"/>
</dbReference>
<dbReference type="AlphaFoldDB" id="H2YVE0"/>
<dbReference type="InterPro" id="IPR011047">
    <property type="entry name" value="Quinoprotein_ADH-like_sf"/>
</dbReference>
<proteinExistence type="predicted"/>
<dbReference type="SUPFAM" id="SSF50998">
    <property type="entry name" value="Quinoprotein alcohol dehydrogenase-like"/>
    <property type="match status" value="1"/>
</dbReference>
<dbReference type="PROSITE" id="PS00678">
    <property type="entry name" value="WD_REPEATS_1"/>
    <property type="match status" value="1"/>
</dbReference>
<dbReference type="InterPro" id="IPR056432">
    <property type="entry name" value="Beta-prop_GEMI5_1st"/>
</dbReference>
<dbReference type="Pfam" id="PF23775">
    <property type="entry name" value="Beta-prop_RIG_2nd"/>
    <property type="match status" value="1"/>
</dbReference>
<keyword evidence="8" id="KW-1185">Reference proteome</keyword>
<dbReference type="GO" id="GO:0032797">
    <property type="term" value="C:SMN complex"/>
    <property type="evidence" value="ECO:0007669"/>
    <property type="project" value="TreeGrafter"/>
</dbReference>
<dbReference type="PANTHER" id="PTHR46362">
    <property type="entry name" value="GEM-ASSOCIATED PROTEIN 5"/>
    <property type="match status" value="1"/>
</dbReference>
<reference evidence="8" key="1">
    <citation type="submission" date="2003-08" db="EMBL/GenBank/DDBJ databases">
        <authorList>
            <person name="Birren B."/>
            <person name="Nusbaum C."/>
            <person name="Abebe A."/>
            <person name="Abouelleil A."/>
            <person name="Adekoya E."/>
            <person name="Ait-zahra M."/>
            <person name="Allen N."/>
            <person name="Allen T."/>
            <person name="An P."/>
            <person name="Anderson M."/>
            <person name="Anderson S."/>
            <person name="Arachchi H."/>
            <person name="Armbruster J."/>
            <person name="Bachantsang P."/>
            <person name="Baldwin J."/>
            <person name="Barry A."/>
            <person name="Bayul T."/>
            <person name="Blitshsteyn B."/>
            <person name="Bloom T."/>
            <person name="Blye J."/>
            <person name="Boguslavskiy L."/>
            <person name="Borowsky M."/>
            <person name="Boukhgalter B."/>
            <person name="Brunache A."/>
            <person name="Butler J."/>
            <person name="Calixte N."/>
            <person name="Calvo S."/>
            <person name="Camarata J."/>
            <person name="Campo K."/>
            <person name="Chang J."/>
            <person name="Cheshatsang Y."/>
            <person name="Citroen M."/>
            <person name="Collymore A."/>
            <person name="Considine T."/>
            <person name="Cook A."/>
            <person name="Cooke P."/>
            <person name="Corum B."/>
            <person name="Cuomo C."/>
            <person name="David R."/>
            <person name="Dawoe T."/>
            <person name="Degray S."/>
            <person name="Dodge S."/>
            <person name="Dooley K."/>
            <person name="Dorje P."/>
            <person name="Dorjee K."/>
            <person name="Dorris L."/>
            <person name="Duffey N."/>
            <person name="Dupes A."/>
            <person name="Elkins T."/>
            <person name="Engels R."/>
            <person name="Erickson J."/>
            <person name="Farina A."/>
            <person name="Faro S."/>
            <person name="Ferreira P."/>
            <person name="Fischer H."/>
            <person name="Fitzgerald M."/>
            <person name="Foley K."/>
            <person name="Gage D."/>
            <person name="Galagan J."/>
            <person name="Gearin G."/>
            <person name="Gnerre S."/>
            <person name="Gnirke A."/>
            <person name="Goyette A."/>
            <person name="Graham J."/>
            <person name="Grandbois E."/>
            <person name="Gyaltsen K."/>
            <person name="Hafez N."/>
            <person name="Hagopian D."/>
            <person name="Hagos B."/>
            <person name="Hall J."/>
            <person name="Hatcher B."/>
            <person name="Heller A."/>
            <person name="Higgins H."/>
            <person name="Honan T."/>
            <person name="Horn A."/>
            <person name="Houde N."/>
            <person name="Hughes L."/>
            <person name="Hulme W."/>
            <person name="Husby E."/>
            <person name="Iliev I."/>
            <person name="Jaffe D."/>
            <person name="Jones C."/>
            <person name="Kamal M."/>
            <person name="Kamat A."/>
            <person name="Kamvysselis M."/>
            <person name="Karlsson E."/>
            <person name="Kells C."/>
            <person name="Kieu A."/>
            <person name="Kisner P."/>
            <person name="Kodira C."/>
            <person name="Kulbokas E."/>
            <person name="Labutti K."/>
            <person name="Lama D."/>
            <person name="Landers T."/>
            <person name="Leger J."/>
            <person name="Levine S."/>
            <person name="Lewis D."/>
            <person name="Lewis T."/>
            <person name="Lindblad-toh K."/>
            <person name="Liu X."/>
            <person name="Lokyitsang T."/>
            <person name="Lokyitsang Y."/>
            <person name="Lucien O."/>
            <person name="Lui A."/>
            <person name="Ma L.J."/>
            <person name="Mabbitt R."/>
            <person name="Macdonald J."/>
            <person name="Maclean C."/>
            <person name="Major J."/>
            <person name="Manning J."/>
            <person name="Marabella R."/>
            <person name="Maru K."/>
            <person name="Matthews C."/>
            <person name="Mauceli E."/>
            <person name="Mccarthy M."/>
            <person name="Mcdonough S."/>
            <person name="Mcghee T."/>
            <person name="Meldrim J."/>
            <person name="Meneus L."/>
            <person name="Mesirov J."/>
            <person name="Mihalev A."/>
            <person name="Mihova T."/>
            <person name="Mikkelsen T."/>
            <person name="Mlenga V."/>
            <person name="Moru K."/>
            <person name="Mozes J."/>
            <person name="Mulrain L."/>
            <person name="Munson G."/>
            <person name="Naylor J."/>
            <person name="Newes C."/>
            <person name="Nguyen C."/>
            <person name="Nguyen N."/>
            <person name="Nguyen T."/>
            <person name="Nicol R."/>
            <person name="Nielsen C."/>
            <person name="Nizzari M."/>
            <person name="Norbu C."/>
            <person name="Norbu N."/>
            <person name="O'donnell P."/>
            <person name="Okoawo O."/>
            <person name="O'leary S."/>
            <person name="Omotosho B."/>
            <person name="O'neill K."/>
            <person name="Osman S."/>
            <person name="Parker S."/>
            <person name="Perrin D."/>
            <person name="Phunkhang P."/>
            <person name="Piqani B."/>
            <person name="Purcell S."/>
            <person name="Rachupka T."/>
            <person name="Ramasamy U."/>
            <person name="Rameau R."/>
            <person name="Ray V."/>
            <person name="Raymond C."/>
            <person name="Retta R."/>
            <person name="Richardson S."/>
            <person name="Rise C."/>
            <person name="Rodriguez J."/>
            <person name="Rogers J."/>
            <person name="Rogov P."/>
            <person name="Rutman M."/>
            <person name="Schupbach R."/>
            <person name="Seaman C."/>
            <person name="Settipalli S."/>
            <person name="Sharpe T."/>
            <person name="Sheridan J."/>
            <person name="Sherpa N."/>
            <person name="Shi J."/>
            <person name="Smirnov S."/>
            <person name="Smith C."/>
            <person name="Sougnez C."/>
            <person name="Spencer B."/>
            <person name="Stalker J."/>
            <person name="Stange-thomann N."/>
            <person name="Stavropoulos S."/>
            <person name="Stetson K."/>
            <person name="Stone C."/>
            <person name="Stone S."/>
            <person name="Stubbs M."/>
            <person name="Talamas J."/>
            <person name="Tchuinga P."/>
            <person name="Tenzing P."/>
            <person name="Tesfaye S."/>
            <person name="Theodore J."/>
            <person name="Thoulutsang Y."/>
            <person name="Topham K."/>
            <person name="Towey S."/>
            <person name="Tsamla T."/>
            <person name="Tsomo N."/>
            <person name="Vallee D."/>
            <person name="Vassiliev H."/>
            <person name="Venkataraman V."/>
            <person name="Vinson J."/>
            <person name="Vo A."/>
            <person name="Wade C."/>
            <person name="Wang S."/>
            <person name="Wangchuk T."/>
            <person name="Wangdi T."/>
            <person name="Whittaker C."/>
            <person name="Wilkinson J."/>
            <person name="Wu Y."/>
            <person name="Wyman D."/>
            <person name="Yadav S."/>
            <person name="Yang S."/>
            <person name="Yang X."/>
            <person name="Yeager S."/>
            <person name="Yee E."/>
            <person name="Young G."/>
            <person name="Zainoun J."/>
            <person name="Zembeck L."/>
            <person name="Zimmer A."/>
            <person name="Zody M."/>
            <person name="Lander E."/>
        </authorList>
    </citation>
    <scope>NUCLEOTIDE SEQUENCE [LARGE SCALE GENOMIC DNA]</scope>
</reference>
<dbReference type="InterPro" id="IPR036322">
    <property type="entry name" value="WD40_repeat_dom_sf"/>
</dbReference>
<keyword evidence="2" id="KW-0677">Repeat</keyword>
<dbReference type="Pfam" id="PF00400">
    <property type="entry name" value="WD40"/>
    <property type="match status" value="2"/>
</dbReference>
<dbReference type="GO" id="GO:0003730">
    <property type="term" value="F:mRNA 3'-UTR binding"/>
    <property type="evidence" value="ECO:0007669"/>
    <property type="project" value="TreeGrafter"/>
</dbReference>
<dbReference type="Proteomes" id="UP000007875">
    <property type="component" value="Unassembled WGS sequence"/>
</dbReference>
<dbReference type="HOGENOM" id="CLU_004491_0_0_1"/>
<evidence type="ECO:0000313" key="8">
    <source>
        <dbReference type="Proteomes" id="UP000007875"/>
    </source>
</evidence>
<dbReference type="InterPro" id="IPR019775">
    <property type="entry name" value="WD40_repeat_CS"/>
</dbReference>
<dbReference type="PRINTS" id="PR00320">
    <property type="entry name" value="GPROTEINBRPT"/>
</dbReference>
<feature type="region of interest" description="Disordered" evidence="4">
    <location>
        <begin position="719"/>
        <end position="745"/>
    </location>
</feature>
<dbReference type="STRING" id="51511.ENSCSAVP00000009300"/>
<dbReference type="InterPro" id="IPR052640">
    <property type="entry name" value="Gemin-5"/>
</dbReference>